<evidence type="ECO:0000313" key="2">
    <source>
        <dbReference type="EMBL" id="KAF5339237.1"/>
    </source>
</evidence>
<gene>
    <name evidence="2" type="ORF">D9758_013302</name>
</gene>
<dbReference type="AlphaFoldDB" id="A0A8H5FJT8"/>
<name>A0A8H5FJT8_9AGAR</name>
<feature type="coiled-coil region" evidence="1">
    <location>
        <begin position="117"/>
        <end position="151"/>
    </location>
</feature>
<protein>
    <submittedName>
        <fullName evidence="2">Uncharacterized protein</fullName>
    </submittedName>
</protein>
<evidence type="ECO:0000313" key="3">
    <source>
        <dbReference type="Proteomes" id="UP000559256"/>
    </source>
</evidence>
<sequence length="177" mass="19951">MSAESNASSTSTITLHCILVASSDTCKLNFNYLRLTDEIVVAFTVHRASIVSSVCATLVIFCSSLTDKPEAMPTTLCNRCHSELKVDDEPAILVTNENFRNMYMPSDTELSHTQSLIQDTDRNLGRYDEEIDRLSETLATLKRHRDGLQHSRDRANCQWKSSGRYFHGAVLLVFWST</sequence>
<keyword evidence="1" id="KW-0175">Coiled coil</keyword>
<organism evidence="2 3">
    <name type="scientific">Tetrapyrgos nigripes</name>
    <dbReference type="NCBI Taxonomy" id="182062"/>
    <lineage>
        <taxon>Eukaryota</taxon>
        <taxon>Fungi</taxon>
        <taxon>Dikarya</taxon>
        <taxon>Basidiomycota</taxon>
        <taxon>Agaricomycotina</taxon>
        <taxon>Agaricomycetes</taxon>
        <taxon>Agaricomycetidae</taxon>
        <taxon>Agaricales</taxon>
        <taxon>Marasmiineae</taxon>
        <taxon>Marasmiaceae</taxon>
        <taxon>Tetrapyrgos</taxon>
    </lineage>
</organism>
<keyword evidence="3" id="KW-1185">Reference proteome</keyword>
<dbReference type="Proteomes" id="UP000559256">
    <property type="component" value="Unassembled WGS sequence"/>
</dbReference>
<comment type="caution">
    <text evidence="2">The sequence shown here is derived from an EMBL/GenBank/DDBJ whole genome shotgun (WGS) entry which is preliminary data.</text>
</comment>
<accession>A0A8H5FJT8</accession>
<proteinExistence type="predicted"/>
<evidence type="ECO:0000256" key="1">
    <source>
        <dbReference type="SAM" id="Coils"/>
    </source>
</evidence>
<dbReference type="EMBL" id="JAACJM010000186">
    <property type="protein sequence ID" value="KAF5339237.1"/>
    <property type="molecule type" value="Genomic_DNA"/>
</dbReference>
<reference evidence="2 3" key="1">
    <citation type="journal article" date="2020" name="ISME J.">
        <title>Uncovering the hidden diversity of litter-decomposition mechanisms in mushroom-forming fungi.</title>
        <authorList>
            <person name="Floudas D."/>
            <person name="Bentzer J."/>
            <person name="Ahren D."/>
            <person name="Johansson T."/>
            <person name="Persson P."/>
            <person name="Tunlid A."/>
        </authorList>
    </citation>
    <scope>NUCLEOTIDE SEQUENCE [LARGE SCALE GENOMIC DNA]</scope>
    <source>
        <strain evidence="2 3">CBS 291.85</strain>
    </source>
</reference>